<accession>A0A2N7RXT3</accession>
<evidence type="ECO:0000256" key="2">
    <source>
        <dbReference type="ARBA" id="ARBA00022448"/>
    </source>
</evidence>
<keyword evidence="3 4" id="KW-0592">Phosphate transport</keyword>
<name>A0A2N7RXT3_9MICC</name>
<dbReference type="AlphaFoldDB" id="A0A2N7RXT3"/>
<dbReference type="EMBL" id="PNQX01000004">
    <property type="protein sequence ID" value="PMQ18705.1"/>
    <property type="molecule type" value="Genomic_DNA"/>
</dbReference>
<dbReference type="CDD" id="cd13565">
    <property type="entry name" value="PBP2_PstS"/>
    <property type="match status" value="1"/>
</dbReference>
<dbReference type="Pfam" id="PF12849">
    <property type="entry name" value="PBP_like_2"/>
    <property type="match status" value="1"/>
</dbReference>
<dbReference type="PANTHER" id="PTHR42996">
    <property type="entry name" value="PHOSPHATE-BINDING PROTEIN PSTS"/>
    <property type="match status" value="1"/>
</dbReference>
<dbReference type="RefSeq" id="WP_102599246.1">
    <property type="nucleotide sequence ID" value="NZ_JBQDNZ010000032.1"/>
</dbReference>
<dbReference type="GO" id="GO:0035435">
    <property type="term" value="P:phosphate ion transmembrane transport"/>
    <property type="evidence" value="ECO:0007669"/>
    <property type="project" value="InterPro"/>
</dbReference>
<dbReference type="PANTHER" id="PTHR42996:SF1">
    <property type="entry name" value="PHOSPHATE-BINDING PROTEIN PSTS"/>
    <property type="match status" value="1"/>
</dbReference>
<keyword evidence="2 4" id="KW-0813">Transport</keyword>
<gene>
    <name evidence="8" type="primary">pstS</name>
    <name evidence="8" type="ORF">CIK84_18125</name>
</gene>
<dbReference type="NCBIfam" id="TIGR00975">
    <property type="entry name" value="3a0107s03"/>
    <property type="match status" value="1"/>
</dbReference>
<evidence type="ECO:0000313" key="9">
    <source>
        <dbReference type="Proteomes" id="UP000235739"/>
    </source>
</evidence>
<sequence length="380" mass="39970">MRQTRSAKHAFARPAGFTAIAALGMTLLLAGCGSDYPLGEEQRKAAESNKSTLQGTLTGGGSSAQNSAMNAWTTAFSSQHPKVQVQYASVGSGAGRAGFLASGTEFAGSDAFLKDEEIARSIETCGPQGAINIPAYISPITIAFNLPGIKELNMDAKTIARIFSGEIRSWQDPAIAKLNPEVELPELPITGVARADDSGTTENFTEYLHTAAPEAWPHEPDGGWPDATGLEKAQGNAGVVTTVTRAEGAVTYADDSLVDDSLGKVKLKVGDDFVAVTGEAAAAAVAESHRVEGRNEHDISLELDRKTTAEGAYPMVLVSYLLFCSSYQDPQTVELIKTFGQYVVSDEGQKVAADSAKSAPMPQNLAEDARAAIDSISVRP</sequence>
<evidence type="ECO:0000256" key="4">
    <source>
        <dbReference type="PIRNR" id="PIRNR002756"/>
    </source>
</evidence>
<proteinExistence type="inferred from homology"/>
<dbReference type="GO" id="GO:0043190">
    <property type="term" value="C:ATP-binding cassette (ABC) transporter complex"/>
    <property type="evidence" value="ECO:0007669"/>
    <property type="project" value="InterPro"/>
</dbReference>
<reference evidence="8 9" key="1">
    <citation type="journal article" date="2017" name="Elife">
        <title>Extensive horizontal gene transfer in cheese-associated bacteria.</title>
        <authorList>
            <person name="Bonham K.S."/>
            <person name="Wolfe B.E."/>
            <person name="Dutton R.J."/>
        </authorList>
    </citation>
    <scope>NUCLEOTIDE SEQUENCE [LARGE SCALE GENOMIC DNA]</scope>
    <source>
        <strain evidence="8 9">JB182</strain>
    </source>
</reference>
<dbReference type="InterPro" id="IPR005673">
    <property type="entry name" value="ABC_phos-bd_PstS"/>
</dbReference>
<feature type="region of interest" description="Disordered" evidence="6">
    <location>
        <begin position="43"/>
        <end position="64"/>
    </location>
</feature>
<feature type="binding site" evidence="5">
    <location>
        <begin position="62"/>
        <end position="64"/>
    </location>
    <ligand>
        <name>phosphate</name>
        <dbReference type="ChEBI" id="CHEBI:43474"/>
    </ligand>
</feature>
<dbReference type="GO" id="GO:0042301">
    <property type="term" value="F:phosphate ion binding"/>
    <property type="evidence" value="ECO:0007669"/>
    <property type="project" value="InterPro"/>
</dbReference>
<feature type="binding site" evidence="5">
    <location>
        <position position="92"/>
    </location>
    <ligand>
        <name>phosphate</name>
        <dbReference type="ChEBI" id="CHEBI:43474"/>
    </ligand>
</feature>
<comment type="similarity">
    <text evidence="1 4">Belongs to the PstS family.</text>
</comment>
<evidence type="ECO:0000259" key="7">
    <source>
        <dbReference type="Pfam" id="PF12849"/>
    </source>
</evidence>
<evidence type="ECO:0000256" key="3">
    <source>
        <dbReference type="ARBA" id="ARBA00022592"/>
    </source>
</evidence>
<dbReference type="PIRSF" id="PIRSF002756">
    <property type="entry name" value="PstS"/>
    <property type="match status" value="1"/>
</dbReference>
<comment type="caution">
    <text evidence="8">The sequence shown here is derived from an EMBL/GenBank/DDBJ whole genome shotgun (WGS) entry which is preliminary data.</text>
</comment>
<dbReference type="InterPro" id="IPR050962">
    <property type="entry name" value="Phosphate-bind_PstS"/>
</dbReference>
<dbReference type="PROSITE" id="PS51257">
    <property type="entry name" value="PROKAR_LIPOPROTEIN"/>
    <property type="match status" value="1"/>
</dbReference>
<dbReference type="SUPFAM" id="SSF53850">
    <property type="entry name" value="Periplasmic binding protein-like II"/>
    <property type="match status" value="1"/>
</dbReference>
<dbReference type="Gene3D" id="3.40.190.10">
    <property type="entry name" value="Periplasmic binding protein-like II"/>
    <property type="match status" value="2"/>
</dbReference>
<evidence type="ECO:0000256" key="5">
    <source>
        <dbReference type="PIRSR" id="PIRSR002756-1"/>
    </source>
</evidence>
<evidence type="ECO:0000256" key="6">
    <source>
        <dbReference type="SAM" id="MobiDB-lite"/>
    </source>
</evidence>
<evidence type="ECO:0000313" key="8">
    <source>
        <dbReference type="EMBL" id="PMQ18705.1"/>
    </source>
</evidence>
<dbReference type="Proteomes" id="UP000235739">
    <property type="component" value="Unassembled WGS sequence"/>
</dbReference>
<organism evidence="8 9">
    <name type="scientific">Glutamicibacter arilaitensis</name>
    <dbReference type="NCBI Taxonomy" id="256701"/>
    <lineage>
        <taxon>Bacteria</taxon>
        <taxon>Bacillati</taxon>
        <taxon>Actinomycetota</taxon>
        <taxon>Actinomycetes</taxon>
        <taxon>Micrococcales</taxon>
        <taxon>Micrococcaceae</taxon>
        <taxon>Glutamicibacter</taxon>
    </lineage>
</organism>
<dbReference type="InterPro" id="IPR024370">
    <property type="entry name" value="PBP_domain"/>
</dbReference>
<protein>
    <recommendedName>
        <fullName evidence="4">Phosphate-binding protein</fullName>
    </recommendedName>
</protein>
<evidence type="ECO:0000256" key="1">
    <source>
        <dbReference type="ARBA" id="ARBA00008725"/>
    </source>
</evidence>
<feature type="domain" description="PBP" evidence="7">
    <location>
        <begin position="48"/>
        <end position="347"/>
    </location>
</feature>
<feature type="binding site" evidence="5">
    <location>
        <begin position="198"/>
        <end position="200"/>
    </location>
    <ligand>
        <name>phosphate</name>
        <dbReference type="ChEBI" id="CHEBI:43474"/>
    </ligand>
</feature>
<feature type="binding site" evidence="5">
    <location>
        <position position="110"/>
    </location>
    <ligand>
        <name>phosphate</name>
        <dbReference type="ChEBI" id="CHEBI:43474"/>
    </ligand>
</feature>